<evidence type="ECO:0000256" key="1">
    <source>
        <dbReference type="ARBA" id="ARBA00004141"/>
    </source>
</evidence>
<accession>C3Z808</accession>
<feature type="transmembrane region" description="Helical" evidence="7">
    <location>
        <begin position="245"/>
        <end position="263"/>
    </location>
</feature>
<feature type="transmembrane region" description="Helical" evidence="7">
    <location>
        <begin position="528"/>
        <end position="549"/>
    </location>
</feature>
<feature type="region of interest" description="Disordered" evidence="6">
    <location>
        <begin position="642"/>
        <end position="707"/>
    </location>
</feature>
<evidence type="ECO:0000313" key="9">
    <source>
        <dbReference type="EMBL" id="EEN51322.1"/>
    </source>
</evidence>
<evidence type="ECO:0000256" key="4">
    <source>
        <dbReference type="ARBA" id="ARBA00022989"/>
    </source>
</evidence>
<feature type="compositionally biased region" description="Polar residues" evidence="6">
    <location>
        <begin position="644"/>
        <end position="662"/>
    </location>
</feature>
<protein>
    <recommendedName>
        <fullName evidence="8">TMC domain-containing protein</fullName>
    </recommendedName>
</protein>
<evidence type="ECO:0000256" key="5">
    <source>
        <dbReference type="ARBA" id="ARBA00023136"/>
    </source>
</evidence>
<dbReference type="InterPro" id="IPR038900">
    <property type="entry name" value="TMC"/>
</dbReference>
<dbReference type="InParanoid" id="C3Z808"/>
<dbReference type="eggNOG" id="ENOG502QQGX">
    <property type="taxonomic scope" value="Eukaryota"/>
</dbReference>
<feature type="transmembrane region" description="Helical" evidence="7">
    <location>
        <begin position="479"/>
        <end position="504"/>
    </location>
</feature>
<keyword evidence="4 7" id="KW-1133">Transmembrane helix</keyword>
<name>C3Z808_BRAFL</name>
<dbReference type="Pfam" id="PF07810">
    <property type="entry name" value="TMC"/>
    <property type="match status" value="1"/>
</dbReference>
<evidence type="ECO:0000259" key="8">
    <source>
        <dbReference type="Pfam" id="PF07810"/>
    </source>
</evidence>
<comment type="similarity">
    <text evidence="2">Belongs to the TMC family.</text>
</comment>
<evidence type="ECO:0000256" key="2">
    <source>
        <dbReference type="ARBA" id="ARBA00006510"/>
    </source>
</evidence>
<feature type="transmembrane region" description="Helical" evidence="7">
    <location>
        <begin position="315"/>
        <end position="333"/>
    </location>
</feature>
<feature type="transmembrane region" description="Helical" evidence="7">
    <location>
        <begin position="345"/>
        <end position="363"/>
    </location>
</feature>
<dbReference type="STRING" id="7739.C3Z808"/>
<keyword evidence="5 7" id="KW-0472">Membrane</keyword>
<sequence length="833" mass="95084">MPVLYGLGMNVRTLDHKYPGQEAMSARACRRENLEYLRKKFGNDDNVRDDDDILMPTDDEDATEEQILINIERQKEIISSIRKQPWRMKKKIRCLRMAQDYLSRYEGKLSKKRGYQEATQRIWRKVKRELANFAAFFIPWETRIKMIESYFGSVVASYFIFLRWLFWINIVLSIVTMSFVVLPEMIVGLPYGSIPRKTVPEPEMDRAQHIATIWDFGGYLKHSVLFYGYYSDRRYLGKGGYQLPLAYFMVGIGSFVYSFAVILRKMADNSRQSKLSTGEDQFTFCWKVFCGWDSLIGQSETADNKFAAITTGLRVSMVVSIITMVFPVFFDLIGQMEKYHPRTMLRIMVLNLGNLYTLMIALFKKVNNLQNVTVAEHIQDVITDILSSKNQTDLVDVLTARAGVKEQCWETIVGQEMFKLSVFDMIATVVTTLIFDFLRGLFVRFANYCWCWDLEGGIPGYGEFGVAENVLHLIYNQGMIWMGAFFSPCLPLLNVLKLIALMYFRSWAVIMCNTPHQRVFRASRSNNFYFVLLLIMLFLSMLPTGYVMVSIEPSRNCGPFSGRRRMFDIISETVKNSFPGWFTIVLSYMSTAGIIIPVIMLLVMAIYYLQSMVHAYKEANNDLRMQLEYERTEGKRKVFEMSAGNKNSQDSPAARAVTNSGNPGKPHNPGTPSHPGPIPNGRVPSGASTLPPRFHNPGPRHNFAAGVPFNRSMSSKVRYIPVRQYMNPYDGMILPPPIAPPRFRRVQYTPQPGTRLMAVPTANRMGGGSQMRRSSTCSRQGSRPTSVLVPEGYELVQVHVDATDDGQSSQETSFVDDDFDDTRSNRSQSASRL</sequence>
<feature type="transmembrane region" description="Helical" evidence="7">
    <location>
        <begin position="155"/>
        <end position="182"/>
    </location>
</feature>
<dbReference type="EMBL" id="GG666592">
    <property type="protein sequence ID" value="EEN51322.1"/>
    <property type="molecule type" value="Genomic_DNA"/>
</dbReference>
<feature type="region of interest" description="Disordered" evidence="6">
    <location>
        <begin position="757"/>
        <end position="789"/>
    </location>
</feature>
<dbReference type="PANTHER" id="PTHR23302">
    <property type="entry name" value="TRANSMEMBRANE CHANNEL-RELATED"/>
    <property type="match status" value="1"/>
</dbReference>
<comment type="subcellular location">
    <subcellularLocation>
        <location evidence="1">Membrane</location>
        <topology evidence="1">Multi-pass membrane protein</topology>
    </subcellularLocation>
</comment>
<evidence type="ECO:0000256" key="6">
    <source>
        <dbReference type="SAM" id="MobiDB-lite"/>
    </source>
</evidence>
<proteinExistence type="inferred from homology"/>
<dbReference type="InterPro" id="IPR012496">
    <property type="entry name" value="TMC_dom"/>
</dbReference>
<dbReference type="AlphaFoldDB" id="C3Z808"/>
<gene>
    <name evidence="9" type="ORF">BRAFLDRAFT_87540</name>
</gene>
<feature type="region of interest" description="Disordered" evidence="6">
    <location>
        <begin position="802"/>
        <end position="833"/>
    </location>
</feature>
<dbReference type="GO" id="GO:0005886">
    <property type="term" value="C:plasma membrane"/>
    <property type="evidence" value="ECO:0007669"/>
    <property type="project" value="InterPro"/>
</dbReference>
<evidence type="ECO:0000256" key="7">
    <source>
        <dbReference type="SAM" id="Phobius"/>
    </source>
</evidence>
<feature type="transmembrane region" description="Helical" evidence="7">
    <location>
        <begin position="581"/>
        <end position="609"/>
    </location>
</feature>
<feature type="compositionally biased region" description="Polar residues" evidence="6">
    <location>
        <begin position="771"/>
        <end position="785"/>
    </location>
</feature>
<keyword evidence="3 7" id="KW-0812">Transmembrane</keyword>
<feature type="domain" description="TMC" evidence="8">
    <location>
        <begin position="408"/>
        <end position="523"/>
    </location>
</feature>
<evidence type="ECO:0000256" key="3">
    <source>
        <dbReference type="ARBA" id="ARBA00022692"/>
    </source>
</evidence>
<feature type="transmembrane region" description="Helical" evidence="7">
    <location>
        <begin position="422"/>
        <end position="442"/>
    </location>
</feature>
<organism>
    <name type="scientific">Branchiostoma floridae</name>
    <name type="common">Florida lancelet</name>
    <name type="synonym">Amphioxus</name>
    <dbReference type="NCBI Taxonomy" id="7739"/>
    <lineage>
        <taxon>Eukaryota</taxon>
        <taxon>Metazoa</taxon>
        <taxon>Chordata</taxon>
        <taxon>Cephalochordata</taxon>
        <taxon>Leptocardii</taxon>
        <taxon>Amphioxiformes</taxon>
        <taxon>Branchiostomatidae</taxon>
        <taxon>Branchiostoma</taxon>
    </lineage>
</organism>
<reference evidence="9" key="1">
    <citation type="journal article" date="2008" name="Nature">
        <title>The amphioxus genome and the evolution of the chordate karyotype.</title>
        <authorList>
            <consortium name="US DOE Joint Genome Institute (JGI-PGF)"/>
            <person name="Putnam N.H."/>
            <person name="Butts T."/>
            <person name="Ferrier D.E.K."/>
            <person name="Furlong R.F."/>
            <person name="Hellsten U."/>
            <person name="Kawashima T."/>
            <person name="Robinson-Rechavi M."/>
            <person name="Shoguchi E."/>
            <person name="Terry A."/>
            <person name="Yu J.-K."/>
            <person name="Benito-Gutierrez E.L."/>
            <person name="Dubchak I."/>
            <person name="Garcia-Fernandez J."/>
            <person name="Gibson-Brown J.J."/>
            <person name="Grigoriev I.V."/>
            <person name="Horton A.C."/>
            <person name="de Jong P.J."/>
            <person name="Jurka J."/>
            <person name="Kapitonov V.V."/>
            <person name="Kohara Y."/>
            <person name="Kuroki Y."/>
            <person name="Lindquist E."/>
            <person name="Lucas S."/>
            <person name="Osoegawa K."/>
            <person name="Pennacchio L.A."/>
            <person name="Salamov A.A."/>
            <person name="Satou Y."/>
            <person name="Sauka-Spengler T."/>
            <person name="Schmutz J."/>
            <person name="Shin-I T."/>
            <person name="Toyoda A."/>
            <person name="Bronner-Fraser M."/>
            <person name="Fujiyama A."/>
            <person name="Holland L.Z."/>
            <person name="Holland P.W.H."/>
            <person name="Satoh N."/>
            <person name="Rokhsar D.S."/>
        </authorList>
    </citation>
    <scope>NUCLEOTIDE SEQUENCE [LARGE SCALE GENOMIC DNA]</scope>
    <source>
        <strain evidence="9">S238N-H82</strain>
        <tissue evidence="9">Testes</tissue>
    </source>
</reference>
<dbReference type="PANTHER" id="PTHR23302:SF40">
    <property type="entry name" value="TRANSMEMBRANE CHANNEL-LIKE PROTEIN"/>
    <property type="match status" value="1"/>
</dbReference>